<sequence length="108" mass="12354">MKINRIVEFCSETPMKLKEIFGESLGDKGIIDIQFEVDNLKDAFKQLDRINQIKIKLESFKKETDLIINEIKTLLQDVSVLDVKGENLGSMIQNLELESSNLINNLLT</sequence>
<protein>
    <submittedName>
        <fullName evidence="1">Uncharacterized protein</fullName>
    </submittedName>
</protein>
<organism evidence="1">
    <name type="scientific">marine sediment metagenome</name>
    <dbReference type="NCBI Taxonomy" id="412755"/>
    <lineage>
        <taxon>unclassified sequences</taxon>
        <taxon>metagenomes</taxon>
        <taxon>ecological metagenomes</taxon>
    </lineage>
</organism>
<gene>
    <name evidence="1" type="ORF">S01H4_39046</name>
</gene>
<evidence type="ECO:0000313" key="1">
    <source>
        <dbReference type="EMBL" id="GAG96248.1"/>
    </source>
</evidence>
<reference evidence="1" key="1">
    <citation type="journal article" date="2014" name="Front. Microbiol.">
        <title>High frequency of phylogenetically diverse reductive dehalogenase-homologous genes in deep subseafloor sedimentary metagenomes.</title>
        <authorList>
            <person name="Kawai M."/>
            <person name="Futagami T."/>
            <person name="Toyoda A."/>
            <person name="Takaki Y."/>
            <person name="Nishi S."/>
            <person name="Hori S."/>
            <person name="Arai W."/>
            <person name="Tsubouchi T."/>
            <person name="Morono Y."/>
            <person name="Uchiyama I."/>
            <person name="Ito T."/>
            <person name="Fujiyama A."/>
            <person name="Inagaki F."/>
            <person name="Takami H."/>
        </authorList>
    </citation>
    <scope>NUCLEOTIDE SEQUENCE</scope>
    <source>
        <strain evidence="1">Expedition CK06-06</strain>
    </source>
</reference>
<accession>X1CJ24</accession>
<comment type="caution">
    <text evidence="1">The sequence shown here is derived from an EMBL/GenBank/DDBJ whole genome shotgun (WGS) entry which is preliminary data.</text>
</comment>
<dbReference type="EMBL" id="BART01021109">
    <property type="protein sequence ID" value="GAG96248.1"/>
    <property type="molecule type" value="Genomic_DNA"/>
</dbReference>
<proteinExistence type="predicted"/>
<name>X1CJ24_9ZZZZ</name>
<dbReference type="AlphaFoldDB" id="X1CJ24"/>